<gene>
    <name evidence="2" type="ORF">KGA66_06305</name>
</gene>
<protein>
    <submittedName>
        <fullName evidence="2">Uncharacterized protein</fullName>
    </submittedName>
</protein>
<dbReference type="AlphaFoldDB" id="A0A8J8BDB7"/>
<evidence type="ECO:0000256" key="1">
    <source>
        <dbReference type="SAM" id="MobiDB-lite"/>
    </source>
</evidence>
<dbReference type="EMBL" id="JAGSXH010000013">
    <property type="protein sequence ID" value="MBS2962649.1"/>
    <property type="molecule type" value="Genomic_DNA"/>
</dbReference>
<keyword evidence="3" id="KW-1185">Reference proteome</keyword>
<reference evidence="2" key="1">
    <citation type="submission" date="2021-04" db="EMBL/GenBank/DDBJ databases">
        <title>Genome based classification of Actinospica acidithermotolerans sp. nov., an actinobacterium isolated from an Indonesian hot spring.</title>
        <authorList>
            <person name="Kusuma A.B."/>
            <person name="Putra K.E."/>
            <person name="Nafisah S."/>
            <person name="Loh J."/>
            <person name="Nouioui I."/>
            <person name="Goodfellow M."/>
        </authorList>
    </citation>
    <scope>NUCLEOTIDE SEQUENCE</scope>
    <source>
        <strain evidence="2">DSM 45618</strain>
    </source>
</reference>
<evidence type="ECO:0000313" key="3">
    <source>
        <dbReference type="Proteomes" id="UP000677913"/>
    </source>
</evidence>
<dbReference type="Proteomes" id="UP000677913">
    <property type="component" value="Unassembled WGS sequence"/>
</dbReference>
<sequence length="160" mass="18048">MRTPERADVLLPCRTCSGTGRSIDLDQWELSDHARRLIEICWHLGSIPELEPLRLRKWAHMLGFGGHFATKSRAYSTTFGALRQERADFTARQDPYMFALGESPDVLVINHWSYAGRAAHLRDTARGARRASARRYADPSALEDRGNDGDLHARTNSQDG</sequence>
<dbReference type="InterPro" id="IPR046828">
    <property type="entry name" value="RepSA"/>
</dbReference>
<name>A0A8J8BDB7_9ACTN</name>
<feature type="compositionally biased region" description="Basic and acidic residues" evidence="1">
    <location>
        <begin position="142"/>
        <end position="153"/>
    </location>
</feature>
<proteinExistence type="predicted"/>
<dbReference type="Pfam" id="PF20199">
    <property type="entry name" value="RepSA"/>
    <property type="match status" value="1"/>
</dbReference>
<organism evidence="2 3">
    <name type="scientific">Actinocrinis puniceicyclus</name>
    <dbReference type="NCBI Taxonomy" id="977794"/>
    <lineage>
        <taxon>Bacteria</taxon>
        <taxon>Bacillati</taxon>
        <taxon>Actinomycetota</taxon>
        <taxon>Actinomycetes</taxon>
        <taxon>Catenulisporales</taxon>
        <taxon>Actinospicaceae</taxon>
        <taxon>Actinocrinis</taxon>
    </lineage>
</organism>
<comment type="caution">
    <text evidence="2">The sequence shown here is derived from an EMBL/GenBank/DDBJ whole genome shotgun (WGS) entry which is preliminary data.</text>
</comment>
<evidence type="ECO:0000313" key="2">
    <source>
        <dbReference type="EMBL" id="MBS2962649.1"/>
    </source>
</evidence>
<feature type="region of interest" description="Disordered" evidence="1">
    <location>
        <begin position="129"/>
        <end position="160"/>
    </location>
</feature>
<accession>A0A8J8BDB7</accession>